<sequence length="421" mass="46834">MSICGNRAFELLQKIGFIRCSGTDEELKAAHILLDELKSIGVEGTLEAFKVHNYTIKKATLEVLEPYQKTYEVTGLGLSGNTPSEGLVTEFKYVQQATDVDLLDVKGKVVLLNTHLSLETYERLIKAEVAGVITYSGTIIDDPELTDLQLRAIRAKHLELGQIPGVTLRAIDAFDMVKNKATKVRMVLEQDDYEVDSHNVYATIPGTDYPEQEIAFMGHYDSVPFSTGVYDNGAGSVILMELVRHYLAHPPKRTLRFMWFGSEEKGLLGSKAYVANSNEETLKAIKLGINVDVAGPIMGEDRAIVTADNSLCHYIDYLAKEVGFAISVKQDTYSSDSIPFADKGIPCVNFCRFGSPGCAMIHSRYDIIDYLSGESLENTARFVQTFGDRVINSPVFPVEQKMPQNMIEAVDKYLQKKKEEK</sequence>
<keyword evidence="11" id="KW-0378">Hydrolase</keyword>
<keyword evidence="13" id="KW-0862">Zinc</keyword>
<dbReference type="GO" id="GO:0006508">
    <property type="term" value="P:proteolysis"/>
    <property type="evidence" value="ECO:0007669"/>
    <property type="project" value="UniProtKB-KW"/>
</dbReference>
<dbReference type="InterPro" id="IPR039866">
    <property type="entry name" value="CPQ"/>
</dbReference>
<evidence type="ECO:0000256" key="2">
    <source>
        <dbReference type="ARBA" id="ARBA00004371"/>
    </source>
</evidence>
<keyword evidence="23" id="KW-1185">Reference proteome</keyword>
<evidence type="ECO:0000256" key="3">
    <source>
        <dbReference type="ARBA" id="ARBA00004555"/>
    </source>
</evidence>
<dbReference type="Proteomes" id="UP001169242">
    <property type="component" value="Unassembled WGS sequence"/>
</dbReference>
<gene>
    <name evidence="22" type="ORF">PBV87_10405</name>
</gene>
<dbReference type="PANTHER" id="PTHR12053">
    <property type="entry name" value="PROTEASE FAMILY M28 PLASMA GLUTAMATE CARBOXYPEPTIDASE-RELATED"/>
    <property type="match status" value="1"/>
</dbReference>
<keyword evidence="8" id="KW-0645">Protease</keyword>
<evidence type="ECO:0000256" key="19">
    <source>
        <dbReference type="ARBA" id="ARBA00025833"/>
    </source>
</evidence>
<evidence type="ECO:0000256" key="18">
    <source>
        <dbReference type="ARBA" id="ARBA00023228"/>
    </source>
</evidence>
<keyword evidence="12" id="KW-0256">Endoplasmic reticulum</keyword>
<keyword evidence="17" id="KW-0325">Glycoprotein</keyword>
<protein>
    <recommendedName>
        <fullName evidence="5">Carboxypeptidase Q</fullName>
    </recommendedName>
    <alternativeName>
        <fullName evidence="20">Plasma glutamate carboxypeptidase</fullName>
    </alternativeName>
</protein>
<keyword evidence="9" id="KW-0479">Metal-binding</keyword>
<reference evidence="22" key="1">
    <citation type="journal article" date="2023" name="Int. J. Syst. Evol. Microbiol.">
        <title>&lt;i&gt;Holtiella tumoricola&lt;/i&gt; gen. nov. sp. nov., isolated from a human clinical sample.</title>
        <authorList>
            <person name="Allen-Vercoe E."/>
            <person name="Daigneault M.C."/>
            <person name="Vancuren S.J."/>
            <person name="Cochrane K."/>
            <person name="O'Neal L.L."/>
            <person name="Sankaranarayanan K."/>
            <person name="Lawson P.A."/>
        </authorList>
    </citation>
    <scope>NUCLEOTIDE SEQUENCE</scope>
    <source>
        <strain evidence="22">CC70A</strain>
    </source>
</reference>
<evidence type="ECO:0000256" key="4">
    <source>
        <dbReference type="ARBA" id="ARBA00004613"/>
    </source>
</evidence>
<evidence type="ECO:0000256" key="5">
    <source>
        <dbReference type="ARBA" id="ARBA00014116"/>
    </source>
</evidence>
<feature type="domain" description="Peptidase M28" evidence="21">
    <location>
        <begin position="199"/>
        <end position="383"/>
    </location>
</feature>
<keyword evidence="10" id="KW-0732">Signal</keyword>
<evidence type="ECO:0000256" key="10">
    <source>
        <dbReference type="ARBA" id="ARBA00022729"/>
    </source>
</evidence>
<evidence type="ECO:0000256" key="17">
    <source>
        <dbReference type="ARBA" id="ARBA00023180"/>
    </source>
</evidence>
<evidence type="ECO:0000313" key="23">
    <source>
        <dbReference type="Proteomes" id="UP001169242"/>
    </source>
</evidence>
<comment type="subcellular location">
    <subcellularLocation>
        <location evidence="1">Endoplasmic reticulum</location>
    </subcellularLocation>
    <subcellularLocation>
        <location evidence="3">Golgi apparatus</location>
    </subcellularLocation>
    <subcellularLocation>
        <location evidence="2">Lysosome</location>
    </subcellularLocation>
    <subcellularLocation>
        <location evidence="4">Secreted</location>
    </subcellularLocation>
</comment>
<evidence type="ECO:0000256" key="11">
    <source>
        <dbReference type="ARBA" id="ARBA00022801"/>
    </source>
</evidence>
<evidence type="ECO:0000256" key="9">
    <source>
        <dbReference type="ARBA" id="ARBA00022723"/>
    </source>
</evidence>
<evidence type="ECO:0000259" key="21">
    <source>
        <dbReference type="Pfam" id="PF04389"/>
    </source>
</evidence>
<dbReference type="GO" id="GO:0005576">
    <property type="term" value="C:extracellular region"/>
    <property type="evidence" value="ECO:0007669"/>
    <property type="project" value="UniProtKB-SubCell"/>
</dbReference>
<evidence type="ECO:0000256" key="6">
    <source>
        <dbReference type="ARBA" id="ARBA00022525"/>
    </source>
</evidence>
<evidence type="ECO:0000313" key="22">
    <source>
        <dbReference type="EMBL" id="MDA3731890.1"/>
    </source>
</evidence>
<evidence type="ECO:0000256" key="16">
    <source>
        <dbReference type="ARBA" id="ARBA00023145"/>
    </source>
</evidence>
<dbReference type="RefSeq" id="WP_271012203.1">
    <property type="nucleotide sequence ID" value="NZ_JAQIFT010000043.1"/>
</dbReference>
<comment type="subunit">
    <text evidence="19">Homodimer. The monomeric form is inactive while the homodimer is active.</text>
</comment>
<dbReference type="Pfam" id="PF04389">
    <property type="entry name" value="Peptidase_M28"/>
    <property type="match status" value="1"/>
</dbReference>
<evidence type="ECO:0000256" key="15">
    <source>
        <dbReference type="ARBA" id="ARBA00023049"/>
    </source>
</evidence>
<dbReference type="InterPro" id="IPR007484">
    <property type="entry name" value="Peptidase_M28"/>
</dbReference>
<dbReference type="GO" id="GO:0004180">
    <property type="term" value="F:carboxypeptidase activity"/>
    <property type="evidence" value="ECO:0007669"/>
    <property type="project" value="UniProtKB-KW"/>
</dbReference>
<evidence type="ECO:0000256" key="14">
    <source>
        <dbReference type="ARBA" id="ARBA00023034"/>
    </source>
</evidence>
<name>A0AA42DMV0_9FIRM</name>
<evidence type="ECO:0000256" key="8">
    <source>
        <dbReference type="ARBA" id="ARBA00022670"/>
    </source>
</evidence>
<proteinExistence type="predicted"/>
<comment type="caution">
    <text evidence="22">The sequence shown here is derived from an EMBL/GenBank/DDBJ whole genome shotgun (WGS) entry which is preliminary data.</text>
</comment>
<dbReference type="AlphaFoldDB" id="A0AA42DMV0"/>
<keyword evidence="15" id="KW-0482">Metalloprotease</keyword>
<dbReference type="Gene3D" id="3.50.30.30">
    <property type="match status" value="1"/>
</dbReference>
<dbReference type="EMBL" id="JAQIFT010000043">
    <property type="protein sequence ID" value="MDA3731890.1"/>
    <property type="molecule type" value="Genomic_DNA"/>
</dbReference>
<evidence type="ECO:0000256" key="12">
    <source>
        <dbReference type="ARBA" id="ARBA00022824"/>
    </source>
</evidence>
<dbReference type="PANTHER" id="PTHR12053:SF3">
    <property type="entry name" value="CARBOXYPEPTIDASE Q"/>
    <property type="match status" value="1"/>
</dbReference>
<dbReference type="GO" id="GO:0046872">
    <property type="term" value="F:metal ion binding"/>
    <property type="evidence" value="ECO:0007669"/>
    <property type="project" value="UniProtKB-KW"/>
</dbReference>
<keyword evidence="14" id="KW-0333">Golgi apparatus</keyword>
<organism evidence="22 23">
    <name type="scientific">Holtiella tumoricola</name>
    <dbReference type="NCBI Taxonomy" id="3018743"/>
    <lineage>
        <taxon>Bacteria</taxon>
        <taxon>Bacillati</taxon>
        <taxon>Bacillota</taxon>
        <taxon>Clostridia</taxon>
        <taxon>Lachnospirales</taxon>
        <taxon>Cellulosilyticaceae</taxon>
        <taxon>Holtiella</taxon>
    </lineage>
</organism>
<evidence type="ECO:0000256" key="13">
    <source>
        <dbReference type="ARBA" id="ARBA00022833"/>
    </source>
</evidence>
<evidence type="ECO:0000256" key="1">
    <source>
        <dbReference type="ARBA" id="ARBA00004240"/>
    </source>
</evidence>
<dbReference type="SUPFAM" id="SSF53187">
    <property type="entry name" value="Zn-dependent exopeptidases"/>
    <property type="match status" value="1"/>
</dbReference>
<dbReference type="GO" id="GO:0070573">
    <property type="term" value="F:metallodipeptidase activity"/>
    <property type="evidence" value="ECO:0007669"/>
    <property type="project" value="InterPro"/>
</dbReference>
<keyword evidence="7" id="KW-0121">Carboxypeptidase</keyword>
<accession>A0AA42DMV0</accession>
<evidence type="ECO:0000256" key="7">
    <source>
        <dbReference type="ARBA" id="ARBA00022645"/>
    </source>
</evidence>
<dbReference type="GO" id="GO:0005764">
    <property type="term" value="C:lysosome"/>
    <property type="evidence" value="ECO:0007669"/>
    <property type="project" value="UniProtKB-SubCell"/>
</dbReference>
<keyword evidence="16" id="KW-0865">Zymogen</keyword>
<dbReference type="Gene3D" id="3.40.630.10">
    <property type="entry name" value="Zn peptidases"/>
    <property type="match status" value="1"/>
</dbReference>
<keyword evidence="18" id="KW-0458">Lysosome</keyword>
<evidence type="ECO:0000256" key="20">
    <source>
        <dbReference type="ARBA" id="ARBA00033328"/>
    </source>
</evidence>
<keyword evidence="6" id="KW-0964">Secreted</keyword>